<name>A0A291GKW9_9MICO</name>
<comment type="subcellular location">
    <subcellularLocation>
        <location evidence="1">Membrane</location>
    </subcellularLocation>
</comment>
<reference evidence="5" key="1">
    <citation type="submission" date="2017-09" db="EMBL/GenBank/DDBJ databases">
        <title>Brachybacterium sp. VM2412.</title>
        <authorList>
            <person name="Tak E.J."/>
            <person name="Bae J.-W."/>
        </authorList>
    </citation>
    <scope>NUCLEOTIDE SEQUENCE [LARGE SCALE GENOMIC DNA]</scope>
    <source>
        <strain evidence="5">VM2412</strain>
    </source>
</reference>
<dbReference type="OrthoDB" id="3863176at2"/>
<dbReference type="InterPro" id="IPR050491">
    <property type="entry name" value="AmpC-like"/>
</dbReference>
<sequence length="347" mass="36496">MTTDITDDPAPSAAPRSAAELAATLHTAAEDSAFSGVIRVDHGATTVLEKGYGLADRAYGIAMTSGHRLGVASISKGFTALAIGALIDDGALTLDTPVRPLLGEDLPEVDDAVTVGHLLAHTSGIGDYLDESAVEITDHVLEVPVHTLVDAEDFLRVLDGHPQVRTPGDHFEYNNAGYVLLALLAQRIAGCGFHELVRARVLAPAGMIATDFPRMDELGGDVARSYLDEEGLRTNALHLPVRGSGDGGAVTTVADLAGFWPALLEGRIVSPSTLEALTAPRVVVEDEEMRYGRGFWRGLDSELLILEGYDAGVSARTWHDPATGITASVLANHSDGAWPVLVAIDGV</sequence>
<dbReference type="InterPro" id="IPR001466">
    <property type="entry name" value="Beta-lactam-related"/>
</dbReference>
<keyword evidence="2" id="KW-0472">Membrane</keyword>
<dbReference type="GO" id="GO:0016787">
    <property type="term" value="F:hydrolase activity"/>
    <property type="evidence" value="ECO:0007669"/>
    <property type="project" value="UniProtKB-KW"/>
</dbReference>
<dbReference type="SUPFAM" id="SSF56601">
    <property type="entry name" value="beta-lactamase/transpeptidase-like"/>
    <property type="match status" value="1"/>
</dbReference>
<dbReference type="Proteomes" id="UP000218165">
    <property type="component" value="Chromosome"/>
</dbReference>
<evidence type="ECO:0000313" key="5">
    <source>
        <dbReference type="Proteomes" id="UP000218165"/>
    </source>
</evidence>
<evidence type="ECO:0000256" key="1">
    <source>
        <dbReference type="ARBA" id="ARBA00004370"/>
    </source>
</evidence>
<accession>A0A291GKW9</accession>
<protein>
    <submittedName>
        <fullName evidence="4">Serine hydrolase</fullName>
    </submittedName>
</protein>
<dbReference type="RefSeq" id="WP_096802010.1">
    <property type="nucleotide sequence ID" value="NZ_CP023563.1"/>
</dbReference>
<organism evidence="4 5">
    <name type="scientific">Brachybacterium vulturis</name>
    <dbReference type="NCBI Taxonomy" id="2017484"/>
    <lineage>
        <taxon>Bacteria</taxon>
        <taxon>Bacillati</taxon>
        <taxon>Actinomycetota</taxon>
        <taxon>Actinomycetes</taxon>
        <taxon>Micrococcales</taxon>
        <taxon>Dermabacteraceae</taxon>
        <taxon>Brachybacterium</taxon>
    </lineage>
</organism>
<dbReference type="PANTHER" id="PTHR46825">
    <property type="entry name" value="D-ALANYL-D-ALANINE-CARBOXYPEPTIDASE/ENDOPEPTIDASE AMPH"/>
    <property type="match status" value="1"/>
</dbReference>
<dbReference type="Gene3D" id="3.40.710.10">
    <property type="entry name" value="DD-peptidase/beta-lactamase superfamily"/>
    <property type="match status" value="1"/>
</dbReference>
<keyword evidence="4" id="KW-0378">Hydrolase</keyword>
<evidence type="ECO:0000256" key="2">
    <source>
        <dbReference type="ARBA" id="ARBA00023136"/>
    </source>
</evidence>
<proteinExistence type="predicted"/>
<dbReference type="GO" id="GO:0016020">
    <property type="term" value="C:membrane"/>
    <property type="evidence" value="ECO:0007669"/>
    <property type="project" value="UniProtKB-SubCell"/>
</dbReference>
<dbReference type="InterPro" id="IPR012338">
    <property type="entry name" value="Beta-lactam/transpept-like"/>
</dbReference>
<feature type="domain" description="Beta-lactamase-related" evidence="3">
    <location>
        <begin position="36"/>
        <end position="337"/>
    </location>
</feature>
<dbReference type="Pfam" id="PF00144">
    <property type="entry name" value="Beta-lactamase"/>
    <property type="match status" value="1"/>
</dbReference>
<evidence type="ECO:0000313" key="4">
    <source>
        <dbReference type="EMBL" id="ATG50871.1"/>
    </source>
</evidence>
<dbReference type="AlphaFoldDB" id="A0A291GKW9"/>
<gene>
    <name evidence="4" type="ORF">CFK38_04525</name>
</gene>
<dbReference type="PANTHER" id="PTHR46825:SF11">
    <property type="entry name" value="PENICILLIN-BINDING PROTEIN 4"/>
    <property type="match status" value="1"/>
</dbReference>
<keyword evidence="5" id="KW-1185">Reference proteome</keyword>
<dbReference type="EMBL" id="CP023563">
    <property type="protein sequence ID" value="ATG50871.1"/>
    <property type="molecule type" value="Genomic_DNA"/>
</dbReference>
<dbReference type="KEGG" id="brz:CFK38_04525"/>
<evidence type="ECO:0000259" key="3">
    <source>
        <dbReference type="Pfam" id="PF00144"/>
    </source>
</evidence>